<dbReference type="CDD" id="cd04301">
    <property type="entry name" value="NAT_SF"/>
    <property type="match status" value="1"/>
</dbReference>
<dbReference type="PANTHER" id="PTHR43617:SF2">
    <property type="entry name" value="UPF0039 PROTEIN SLL0451"/>
    <property type="match status" value="1"/>
</dbReference>
<dbReference type="PROSITE" id="PS51186">
    <property type="entry name" value="GNAT"/>
    <property type="match status" value="1"/>
</dbReference>
<dbReference type="RefSeq" id="WP_157305698.1">
    <property type="nucleotide sequence ID" value="NZ_WRXN01000003.1"/>
</dbReference>
<protein>
    <submittedName>
        <fullName evidence="2">GNAT family N-acetyltransferase</fullName>
    </submittedName>
</protein>
<evidence type="ECO:0000259" key="1">
    <source>
        <dbReference type="PROSITE" id="PS51186"/>
    </source>
</evidence>
<feature type="domain" description="N-acetyltransferase" evidence="1">
    <location>
        <begin position="5"/>
        <end position="159"/>
    </location>
</feature>
<organism evidence="2 3">
    <name type="scientific">Chitinophaga tropicalis</name>
    <dbReference type="NCBI Taxonomy" id="2683588"/>
    <lineage>
        <taxon>Bacteria</taxon>
        <taxon>Pseudomonadati</taxon>
        <taxon>Bacteroidota</taxon>
        <taxon>Chitinophagia</taxon>
        <taxon>Chitinophagales</taxon>
        <taxon>Chitinophagaceae</taxon>
        <taxon>Chitinophaga</taxon>
    </lineage>
</organism>
<dbReference type="SUPFAM" id="SSF55729">
    <property type="entry name" value="Acyl-CoA N-acyltransferases (Nat)"/>
    <property type="match status" value="1"/>
</dbReference>
<name>A0A7K1U1M2_9BACT</name>
<dbReference type="Pfam" id="PF13508">
    <property type="entry name" value="Acetyltransf_7"/>
    <property type="match status" value="1"/>
</dbReference>
<dbReference type="InterPro" id="IPR016181">
    <property type="entry name" value="Acyl_CoA_acyltransferase"/>
</dbReference>
<dbReference type="InterPro" id="IPR050276">
    <property type="entry name" value="MshD_Acetyltransferase"/>
</dbReference>
<reference evidence="2 3" key="1">
    <citation type="submission" date="2019-12" db="EMBL/GenBank/DDBJ databases">
        <title>Chitinophaga sp. strain ysch24 (GDMCC 1.1355), whole genome shotgun sequence.</title>
        <authorList>
            <person name="Zhang X."/>
        </authorList>
    </citation>
    <scope>NUCLEOTIDE SEQUENCE [LARGE SCALE GENOMIC DNA]</scope>
    <source>
        <strain evidence="3">ysch24</strain>
    </source>
</reference>
<keyword evidence="2" id="KW-0808">Transferase</keyword>
<gene>
    <name evidence="2" type="ORF">GO493_08385</name>
</gene>
<dbReference type="EMBL" id="WRXN01000003">
    <property type="protein sequence ID" value="MVT08274.1"/>
    <property type="molecule type" value="Genomic_DNA"/>
</dbReference>
<dbReference type="InterPro" id="IPR000182">
    <property type="entry name" value="GNAT_dom"/>
</dbReference>
<proteinExistence type="predicted"/>
<dbReference type="Gene3D" id="3.40.630.30">
    <property type="match status" value="1"/>
</dbReference>
<evidence type="ECO:0000313" key="3">
    <source>
        <dbReference type="Proteomes" id="UP000461730"/>
    </source>
</evidence>
<sequence length="178" mass="19950">MNSHLIIRQEETKDHKAVFNLVKEAFAAMEHSDHKEQYLVERLRNSDAFIPELSLVAEIDGQIAGYILLTRLAVKDGIRQFLSLALAPVAVHPAFQNKGIGRSLIEHAHHIADNLGYSSVILLGHADYYPRFGYVPTVQYGIKLPFDVPDENCMVKVLNPDTFGDTKGIVEYPGAFFE</sequence>
<keyword evidence="3" id="KW-1185">Reference proteome</keyword>
<comment type="caution">
    <text evidence="2">The sequence shown here is derived from an EMBL/GenBank/DDBJ whole genome shotgun (WGS) entry which is preliminary data.</text>
</comment>
<dbReference type="AlphaFoldDB" id="A0A7K1U1M2"/>
<accession>A0A7K1U1M2</accession>
<dbReference type="GO" id="GO:0016747">
    <property type="term" value="F:acyltransferase activity, transferring groups other than amino-acyl groups"/>
    <property type="evidence" value="ECO:0007669"/>
    <property type="project" value="InterPro"/>
</dbReference>
<evidence type="ECO:0000313" key="2">
    <source>
        <dbReference type="EMBL" id="MVT08274.1"/>
    </source>
</evidence>
<dbReference type="PANTHER" id="PTHR43617">
    <property type="entry name" value="L-AMINO ACID N-ACETYLTRANSFERASE"/>
    <property type="match status" value="1"/>
</dbReference>
<dbReference type="Proteomes" id="UP000461730">
    <property type="component" value="Unassembled WGS sequence"/>
</dbReference>